<dbReference type="InterPro" id="IPR012337">
    <property type="entry name" value="RNaseH-like_sf"/>
</dbReference>
<dbReference type="EMBL" id="CACVKT020008878">
    <property type="protein sequence ID" value="CAC5418142.1"/>
    <property type="molecule type" value="Genomic_DNA"/>
</dbReference>
<dbReference type="OrthoDB" id="26838at2759"/>
<feature type="domain" description="3'-5' exonuclease" evidence="1">
    <location>
        <begin position="18"/>
        <end position="217"/>
    </location>
</feature>
<evidence type="ECO:0000259" key="1">
    <source>
        <dbReference type="SMART" id="SM00474"/>
    </source>
</evidence>
<organism evidence="2 3">
    <name type="scientific">Mytilus coruscus</name>
    <name type="common">Sea mussel</name>
    <dbReference type="NCBI Taxonomy" id="42192"/>
    <lineage>
        <taxon>Eukaryota</taxon>
        <taxon>Metazoa</taxon>
        <taxon>Spiralia</taxon>
        <taxon>Lophotrochozoa</taxon>
        <taxon>Mollusca</taxon>
        <taxon>Bivalvia</taxon>
        <taxon>Autobranchia</taxon>
        <taxon>Pteriomorphia</taxon>
        <taxon>Mytilida</taxon>
        <taxon>Mytiloidea</taxon>
        <taxon>Mytilidae</taxon>
        <taxon>Mytilinae</taxon>
        <taxon>Mytilus</taxon>
    </lineage>
</organism>
<dbReference type="InterPro" id="IPR002562">
    <property type="entry name" value="3'-5'_exonuclease_dom"/>
</dbReference>
<keyword evidence="3" id="KW-1185">Reference proteome</keyword>
<evidence type="ECO:0000313" key="2">
    <source>
        <dbReference type="EMBL" id="CAC5418142.1"/>
    </source>
</evidence>
<dbReference type="SMART" id="SM00474">
    <property type="entry name" value="35EXOc"/>
    <property type="match status" value="1"/>
</dbReference>
<dbReference type="AlphaFoldDB" id="A0A6J8EEN8"/>
<dbReference type="Pfam" id="PF01612">
    <property type="entry name" value="DNA_pol_A_exo1"/>
    <property type="match status" value="1"/>
</dbReference>
<gene>
    <name evidence="2" type="ORF">MCOR_50601</name>
</gene>
<proteinExistence type="predicted"/>
<accession>A0A6J8EEN8</accession>
<name>A0A6J8EEN8_MYTCO</name>
<dbReference type="InterPro" id="IPR036397">
    <property type="entry name" value="RNaseH_sf"/>
</dbReference>
<protein>
    <submittedName>
        <fullName evidence="2">EXD1</fullName>
    </submittedName>
</protein>
<dbReference type="PANTHER" id="PTHR46814:SF1">
    <property type="entry name" value="EGALITARIAN, ISOFORM B"/>
    <property type="match status" value="1"/>
</dbReference>
<dbReference type="PANTHER" id="PTHR46814">
    <property type="entry name" value="EGALITARIAN, ISOFORM B"/>
    <property type="match status" value="1"/>
</dbReference>
<sequence length="283" mass="32845">MAAKYDGAGEQNKQTKNYILISSNEEAKELFQRIDTNKHNIATLGLDVEAVELGSSRKGVVSVVQIKIQDEPPYIIDIYGSKIDLKATLFNDIMKSEEIEKVIHDPRNDSSMLYETYKTEMRNVFDPQSFQMTVENKSSQTLTTRRLQSQRKSLDFIYEKYVGRFPNKTLKDDMKKQMSEDQNLWLRRPLTREMAMYAALDVETLLPIRFSMLKHLSNMGDGQRIAFLKTYNELCTESLYTPLPIANAEINMRKKLRECNEAKDLQMLGIELSKKEEKIIRSF</sequence>
<dbReference type="GO" id="GO:0006139">
    <property type="term" value="P:nucleobase-containing compound metabolic process"/>
    <property type="evidence" value="ECO:0007669"/>
    <property type="project" value="InterPro"/>
</dbReference>
<evidence type="ECO:0000313" key="3">
    <source>
        <dbReference type="Proteomes" id="UP000507470"/>
    </source>
</evidence>
<dbReference type="GO" id="GO:0008408">
    <property type="term" value="F:3'-5' exonuclease activity"/>
    <property type="evidence" value="ECO:0007669"/>
    <property type="project" value="InterPro"/>
</dbReference>
<dbReference type="GO" id="GO:0003676">
    <property type="term" value="F:nucleic acid binding"/>
    <property type="evidence" value="ECO:0007669"/>
    <property type="project" value="InterPro"/>
</dbReference>
<reference evidence="2 3" key="1">
    <citation type="submission" date="2020-06" db="EMBL/GenBank/DDBJ databases">
        <authorList>
            <person name="Li R."/>
            <person name="Bekaert M."/>
        </authorList>
    </citation>
    <scope>NUCLEOTIDE SEQUENCE [LARGE SCALE GENOMIC DNA]</scope>
    <source>
        <strain evidence="3">wild</strain>
    </source>
</reference>
<dbReference type="Proteomes" id="UP000507470">
    <property type="component" value="Unassembled WGS sequence"/>
</dbReference>
<dbReference type="Gene3D" id="3.30.420.10">
    <property type="entry name" value="Ribonuclease H-like superfamily/Ribonuclease H"/>
    <property type="match status" value="1"/>
</dbReference>
<dbReference type="SUPFAM" id="SSF53098">
    <property type="entry name" value="Ribonuclease H-like"/>
    <property type="match status" value="1"/>
</dbReference>